<feature type="non-terminal residue" evidence="1">
    <location>
        <position position="1"/>
    </location>
</feature>
<dbReference type="GO" id="GO:0032196">
    <property type="term" value="P:transposition"/>
    <property type="evidence" value="ECO:0007669"/>
    <property type="project" value="TreeGrafter"/>
</dbReference>
<protein>
    <recommendedName>
        <fullName evidence="2">Integrase catalytic domain-containing protein</fullName>
    </recommendedName>
</protein>
<dbReference type="GO" id="GO:0004803">
    <property type="term" value="F:transposase activity"/>
    <property type="evidence" value="ECO:0007669"/>
    <property type="project" value="TreeGrafter"/>
</dbReference>
<dbReference type="EMBL" id="SNRY01000116">
    <property type="protein sequence ID" value="KAA6346842.1"/>
    <property type="molecule type" value="Genomic_DNA"/>
</dbReference>
<gene>
    <name evidence="1" type="ORF">EZS27_005692</name>
</gene>
<dbReference type="InterPro" id="IPR051917">
    <property type="entry name" value="Transposase-Integrase"/>
</dbReference>
<dbReference type="AlphaFoldDB" id="A0A5J4SMC7"/>
<sequence>IAKKLGADFYFAHPYSSGERGLNEYTNGLIRQYILKGTDLKVST</sequence>
<evidence type="ECO:0000313" key="1">
    <source>
        <dbReference type="EMBL" id="KAA6346842.1"/>
    </source>
</evidence>
<proteinExistence type="predicted"/>
<organism evidence="1">
    <name type="scientific">termite gut metagenome</name>
    <dbReference type="NCBI Taxonomy" id="433724"/>
    <lineage>
        <taxon>unclassified sequences</taxon>
        <taxon>metagenomes</taxon>
        <taxon>organismal metagenomes</taxon>
    </lineage>
</organism>
<dbReference type="PANTHER" id="PTHR10948">
    <property type="entry name" value="TRANSPOSASE"/>
    <property type="match status" value="1"/>
</dbReference>
<evidence type="ECO:0008006" key="2">
    <source>
        <dbReference type="Google" id="ProtNLM"/>
    </source>
</evidence>
<name>A0A5J4SMC7_9ZZZZ</name>
<dbReference type="GO" id="GO:0005829">
    <property type="term" value="C:cytosol"/>
    <property type="evidence" value="ECO:0007669"/>
    <property type="project" value="TreeGrafter"/>
</dbReference>
<accession>A0A5J4SMC7</accession>
<comment type="caution">
    <text evidence="1">The sequence shown here is derived from an EMBL/GenBank/DDBJ whole genome shotgun (WGS) entry which is preliminary data.</text>
</comment>
<dbReference type="PANTHER" id="PTHR10948:SF23">
    <property type="entry name" value="TRANSPOSASE INSI FOR INSERTION SEQUENCE ELEMENT IS30A-RELATED"/>
    <property type="match status" value="1"/>
</dbReference>
<reference evidence="1" key="1">
    <citation type="submission" date="2019-03" db="EMBL/GenBank/DDBJ databases">
        <title>Single cell metagenomics reveals metabolic interactions within the superorganism composed of flagellate Streblomastix strix and complex community of Bacteroidetes bacteria on its surface.</title>
        <authorList>
            <person name="Treitli S.C."/>
            <person name="Kolisko M."/>
            <person name="Husnik F."/>
            <person name="Keeling P."/>
            <person name="Hampl V."/>
        </authorList>
    </citation>
    <scope>NUCLEOTIDE SEQUENCE</scope>
    <source>
        <strain evidence="1">STM</strain>
    </source>
</reference>